<reference evidence="5" key="1">
    <citation type="journal article" date="2019" name="Int. J. Syst. Evol. Microbiol.">
        <title>The Global Catalogue of Microorganisms (GCM) 10K type strain sequencing project: providing services to taxonomists for standard genome sequencing and annotation.</title>
        <authorList>
            <consortium name="The Broad Institute Genomics Platform"/>
            <consortium name="The Broad Institute Genome Sequencing Center for Infectious Disease"/>
            <person name="Wu L."/>
            <person name="Ma J."/>
        </authorList>
    </citation>
    <scope>NUCLEOTIDE SEQUENCE [LARGE SCALE GENOMIC DNA]</scope>
    <source>
        <strain evidence="5">CCM 8903</strain>
    </source>
</reference>
<gene>
    <name evidence="4" type="ORF">ACFQ5J_11845</name>
</gene>
<proteinExistence type="predicted"/>
<evidence type="ECO:0000256" key="1">
    <source>
        <dbReference type="SAM" id="MobiDB-lite"/>
    </source>
</evidence>
<accession>A0ABW4EBF1</accession>
<organism evidence="4 5">
    <name type="scientific">Lacticaseibacillus baoqingensis</name>
    <dbReference type="NCBI Taxonomy" id="2486013"/>
    <lineage>
        <taxon>Bacteria</taxon>
        <taxon>Bacillati</taxon>
        <taxon>Bacillota</taxon>
        <taxon>Bacilli</taxon>
        <taxon>Lactobacillales</taxon>
        <taxon>Lactobacillaceae</taxon>
        <taxon>Lacticaseibacillus</taxon>
    </lineage>
</organism>
<comment type="caution">
    <text evidence="4">The sequence shown here is derived from an EMBL/GenBank/DDBJ whole genome shotgun (WGS) entry which is preliminary data.</text>
</comment>
<name>A0ABW4EBF1_9LACO</name>
<protein>
    <submittedName>
        <fullName evidence="4">WxL domain-containing protein</fullName>
    </submittedName>
</protein>
<dbReference type="RefSeq" id="WP_125754108.1">
    <property type="nucleotide sequence ID" value="NZ_JBHTON010000049.1"/>
</dbReference>
<keyword evidence="5" id="KW-1185">Reference proteome</keyword>
<dbReference type="Pfam" id="PF13731">
    <property type="entry name" value="WxL"/>
    <property type="match status" value="1"/>
</dbReference>
<feature type="chain" id="PRO_5047226802" evidence="2">
    <location>
        <begin position="20"/>
        <end position="296"/>
    </location>
</feature>
<feature type="domain" description="WxL" evidence="3">
    <location>
        <begin position="28"/>
        <end position="294"/>
    </location>
</feature>
<evidence type="ECO:0000259" key="3">
    <source>
        <dbReference type="Pfam" id="PF13731"/>
    </source>
</evidence>
<dbReference type="EMBL" id="JBHTON010000049">
    <property type="protein sequence ID" value="MFD1485920.1"/>
    <property type="molecule type" value="Genomic_DNA"/>
</dbReference>
<dbReference type="InterPro" id="IPR027994">
    <property type="entry name" value="WxL_dom"/>
</dbReference>
<evidence type="ECO:0000313" key="5">
    <source>
        <dbReference type="Proteomes" id="UP001597252"/>
    </source>
</evidence>
<keyword evidence="2" id="KW-0732">Signal</keyword>
<dbReference type="Proteomes" id="UP001597252">
    <property type="component" value="Unassembled WGS sequence"/>
</dbReference>
<evidence type="ECO:0000256" key="2">
    <source>
        <dbReference type="SAM" id="SignalP"/>
    </source>
</evidence>
<evidence type="ECO:0000313" key="4">
    <source>
        <dbReference type="EMBL" id="MFD1485920.1"/>
    </source>
</evidence>
<feature type="signal peptide" evidence="2">
    <location>
        <begin position="1"/>
        <end position="19"/>
    </location>
</feature>
<feature type="region of interest" description="Disordered" evidence="1">
    <location>
        <begin position="36"/>
        <end position="88"/>
    </location>
</feature>
<feature type="compositionally biased region" description="Pro residues" evidence="1">
    <location>
        <begin position="49"/>
        <end position="60"/>
    </location>
</feature>
<sequence>MKKAKLATLLAVAALSASAVPLAGVHAADSTLDTTGKVQYVPGTDKTPPTDPSNPDPGKPVGPTDPNGKDPNQPIGPDQGTDGPLSLDFASSLDFGTNRITSADQTYFARAQKYYAANATDPSGYDMANAQYGPIYTQVTDNRGTNAGWTLSVKQNSPLTLSTFDATTGAYTPVTTGTGKTLDGATITFADAEAASNSTDPTQMPTVQAPVVVDGNGNAQPVMSAADQQGAGTWVDRFGHSEQATEMQYNADGSDNGTADVNVDKSVSLYVPGATVKSAGLYYTTLTWTLSATPGN</sequence>